<dbReference type="RefSeq" id="WP_202687295.1">
    <property type="nucleotide sequence ID" value="NZ_JAESVN010000002.1"/>
</dbReference>
<evidence type="ECO:0000313" key="1">
    <source>
        <dbReference type="EMBL" id="MBL4916508.1"/>
    </source>
</evidence>
<comment type="caution">
    <text evidence="1">The sequence shown here is derived from an EMBL/GenBank/DDBJ whole genome shotgun (WGS) entry which is preliminary data.</text>
</comment>
<dbReference type="SUPFAM" id="SSF54909">
    <property type="entry name" value="Dimeric alpha+beta barrel"/>
    <property type="match status" value="1"/>
</dbReference>
<accession>A0A8K0V6Z4</accession>
<gene>
    <name evidence="1" type="ORF">JL811_04675</name>
</gene>
<protein>
    <submittedName>
        <fullName evidence="1">Uncharacterized protein</fullName>
    </submittedName>
</protein>
<keyword evidence="2" id="KW-1185">Reference proteome</keyword>
<organism evidence="1 2">
    <name type="scientific">Szabonella alba</name>
    <dbReference type="NCBI Taxonomy" id="2804194"/>
    <lineage>
        <taxon>Bacteria</taxon>
        <taxon>Pseudomonadati</taxon>
        <taxon>Pseudomonadota</taxon>
        <taxon>Alphaproteobacteria</taxon>
        <taxon>Rhodobacterales</taxon>
        <taxon>Paracoccaceae</taxon>
        <taxon>Szabonella</taxon>
    </lineage>
</organism>
<reference evidence="1" key="1">
    <citation type="submission" date="2021-01" db="EMBL/GenBank/DDBJ databases">
        <title>Tabrizicola alba sp. nov. a motile alkaliphilic bacterium isolated from a soda lake.</title>
        <authorList>
            <person name="Szuroczki S."/>
            <person name="Abbaszade G."/>
            <person name="Schumann P."/>
            <person name="Toth E."/>
        </authorList>
    </citation>
    <scope>NUCLEOTIDE SEQUENCE</scope>
    <source>
        <strain evidence="1">DMG-N-6</strain>
    </source>
</reference>
<sequence length="114" mass="12981">MFIRCAFFKGRIRPGMEEAFHAHWRNEVRPHWEKFPNLLALQVLRDVESDDEDSRFPLVMAMTFETRAHIAEALASPTRWASKAASAPLIEMLDGHVIHTVFEADSFSLPGSAD</sequence>
<dbReference type="AlphaFoldDB" id="A0A8K0V6Z4"/>
<evidence type="ECO:0000313" key="2">
    <source>
        <dbReference type="Proteomes" id="UP000648908"/>
    </source>
</evidence>
<proteinExistence type="predicted"/>
<dbReference type="Gene3D" id="3.30.70.100">
    <property type="match status" value="1"/>
</dbReference>
<name>A0A8K0V6Z4_9RHOB</name>
<dbReference type="EMBL" id="JAESVN010000002">
    <property type="protein sequence ID" value="MBL4916508.1"/>
    <property type="molecule type" value="Genomic_DNA"/>
</dbReference>
<dbReference type="InterPro" id="IPR011008">
    <property type="entry name" value="Dimeric_a/b-barrel"/>
</dbReference>
<dbReference type="Proteomes" id="UP000648908">
    <property type="component" value="Unassembled WGS sequence"/>
</dbReference>